<dbReference type="STRING" id="202951.GCA_001485025_00362"/>
<accession>A0A4Q7AYI3</accession>
<sequence>MHTLKIGQKVTLAAMEQQVFIVTAIQVDGSFCIETELANQQKLSYNNVAFEMLKILPPKI</sequence>
<reference evidence="1 2" key="1">
    <citation type="submission" date="2019-02" db="EMBL/GenBank/DDBJ databases">
        <title>The Batch Genome Submission of Acinetobacter spp. strains.</title>
        <authorList>
            <person name="Qin J."/>
            <person name="Hu Y."/>
            <person name="Ye H."/>
            <person name="Wei L."/>
            <person name="Feng Y."/>
            <person name="Zong Z."/>
        </authorList>
    </citation>
    <scope>NUCLEOTIDE SEQUENCE [LARGE SCALE GENOMIC DNA]</scope>
    <source>
        <strain evidence="1 2">WCHABo060081</strain>
    </source>
</reference>
<name>A0A4Q7AYI3_9GAMM</name>
<protein>
    <submittedName>
        <fullName evidence="1">Uncharacterized protein</fullName>
    </submittedName>
</protein>
<dbReference type="EMBL" id="SGSU01000003">
    <property type="protein sequence ID" value="RZG68798.1"/>
    <property type="molecule type" value="Genomic_DNA"/>
</dbReference>
<gene>
    <name evidence="1" type="ORF">EXE25_03740</name>
</gene>
<dbReference type="AlphaFoldDB" id="A0A4Q7AYI3"/>
<organism evidence="1 2">
    <name type="scientific">Acinetobacter bouvetii</name>
    <dbReference type="NCBI Taxonomy" id="202951"/>
    <lineage>
        <taxon>Bacteria</taxon>
        <taxon>Pseudomonadati</taxon>
        <taxon>Pseudomonadota</taxon>
        <taxon>Gammaproteobacteria</taxon>
        <taxon>Moraxellales</taxon>
        <taxon>Moraxellaceae</taxon>
        <taxon>Acinetobacter</taxon>
    </lineage>
</organism>
<evidence type="ECO:0000313" key="1">
    <source>
        <dbReference type="EMBL" id="RZG68798.1"/>
    </source>
</evidence>
<dbReference type="RefSeq" id="WP_005008096.1">
    <property type="nucleotide sequence ID" value="NZ_AP024595.1"/>
</dbReference>
<dbReference type="Proteomes" id="UP000293483">
    <property type="component" value="Unassembled WGS sequence"/>
</dbReference>
<proteinExistence type="predicted"/>
<evidence type="ECO:0000313" key="2">
    <source>
        <dbReference type="Proteomes" id="UP000293483"/>
    </source>
</evidence>
<comment type="caution">
    <text evidence="1">The sequence shown here is derived from an EMBL/GenBank/DDBJ whole genome shotgun (WGS) entry which is preliminary data.</text>
</comment>